<dbReference type="EMBL" id="BMJI01000004">
    <property type="protein sequence ID" value="GGC86233.1"/>
    <property type="molecule type" value="Genomic_DNA"/>
</dbReference>
<dbReference type="SUPFAM" id="SSF53474">
    <property type="entry name" value="alpha/beta-Hydrolases"/>
    <property type="match status" value="1"/>
</dbReference>
<comment type="caution">
    <text evidence="2">The sequence shown here is derived from an EMBL/GenBank/DDBJ whole genome shotgun (WGS) entry which is preliminary data.</text>
</comment>
<sequence length="261" mass="26592">MLGPSLGTAAQPLWQRTADRLADDLDLIAWDLPGHGTSAPHVEPLTIAELAAGVLELMDRTLPATGNGAAPVGYAGVSVGGATGLQLLLAAPDRFSAAAIICSGAKIGDPAAWRERAETVRASGTPVMVTGSAQRWFAPGFLAREAPTATALLSSLQHADRFSYARVCEVLAGFDVRDRLGEIAVPVLAVAGAADEVAPIGLAREIADHVRDGRAVELPGVAHLAPAEDPDATAALLRDLFLGPAPAGAGQHATAAGADDE</sequence>
<proteinExistence type="predicted"/>
<dbReference type="PRINTS" id="PR00111">
    <property type="entry name" value="ABHYDROLASE"/>
</dbReference>
<organism evidence="2 3">
    <name type="scientific">Tersicoccus solisilvae</name>
    <dbReference type="NCBI Taxonomy" id="1882339"/>
    <lineage>
        <taxon>Bacteria</taxon>
        <taxon>Bacillati</taxon>
        <taxon>Actinomycetota</taxon>
        <taxon>Actinomycetes</taxon>
        <taxon>Micrococcales</taxon>
        <taxon>Micrococcaceae</taxon>
        <taxon>Tersicoccus</taxon>
    </lineage>
</organism>
<dbReference type="PANTHER" id="PTHR43194">
    <property type="entry name" value="HYDROLASE ALPHA/BETA FOLD FAMILY"/>
    <property type="match status" value="1"/>
</dbReference>
<dbReference type="InterPro" id="IPR000073">
    <property type="entry name" value="AB_hydrolase_1"/>
</dbReference>
<dbReference type="Proteomes" id="UP000597761">
    <property type="component" value="Unassembled WGS sequence"/>
</dbReference>
<evidence type="ECO:0000313" key="2">
    <source>
        <dbReference type="EMBL" id="GGC86233.1"/>
    </source>
</evidence>
<gene>
    <name evidence="2" type="ORF">GCM10011512_11420</name>
</gene>
<evidence type="ECO:0000259" key="1">
    <source>
        <dbReference type="Pfam" id="PF12697"/>
    </source>
</evidence>
<dbReference type="InterPro" id="IPR029058">
    <property type="entry name" value="AB_hydrolase_fold"/>
</dbReference>
<evidence type="ECO:0000313" key="3">
    <source>
        <dbReference type="Proteomes" id="UP000597761"/>
    </source>
</evidence>
<dbReference type="InterPro" id="IPR050228">
    <property type="entry name" value="Carboxylesterase_BioH"/>
</dbReference>
<dbReference type="PANTHER" id="PTHR43194:SF5">
    <property type="entry name" value="PIMELOYL-[ACYL-CARRIER PROTEIN] METHYL ESTER ESTERASE"/>
    <property type="match status" value="1"/>
</dbReference>
<name>A0ABQ1NVW7_9MICC</name>
<keyword evidence="3" id="KW-1185">Reference proteome</keyword>
<dbReference type="Gene3D" id="3.40.50.1820">
    <property type="entry name" value="alpha/beta hydrolase"/>
    <property type="match status" value="1"/>
</dbReference>
<feature type="domain" description="AB hydrolase-1" evidence="1">
    <location>
        <begin position="14"/>
        <end position="235"/>
    </location>
</feature>
<dbReference type="Pfam" id="PF12697">
    <property type="entry name" value="Abhydrolase_6"/>
    <property type="match status" value="1"/>
</dbReference>
<reference evidence="3" key="1">
    <citation type="journal article" date="2019" name="Int. J. Syst. Evol. Microbiol.">
        <title>The Global Catalogue of Microorganisms (GCM) 10K type strain sequencing project: providing services to taxonomists for standard genome sequencing and annotation.</title>
        <authorList>
            <consortium name="The Broad Institute Genomics Platform"/>
            <consortium name="The Broad Institute Genome Sequencing Center for Infectious Disease"/>
            <person name="Wu L."/>
            <person name="Ma J."/>
        </authorList>
    </citation>
    <scope>NUCLEOTIDE SEQUENCE [LARGE SCALE GENOMIC DNA]</scope>
    <source>
        <strain evidence="3">CGMCC 1.15480</strain>
    </source>
</reference>
<protein>
    <recommendedName>
        <fullName evidence="1">AB hydrolase-1 domain-containing protein</fullName>
    </recommendedName>
</protein>
<accession>A0ABQ1NVW7</accession>